<feature type="region of interest" description="Disordered" evidence="2">
    <location>
        <begin position="277"/>
        <end position="339"/>
    </location>
</feature>
<proteinExistence type="predicted"/>
<keyword evidence="5" id="KW-1185">Reference proteome</keyword>
<sequence length="680" mass="73840">MQAASGEDSGTKKRSYTERKTVGQKPTPNATIRSQNGSFGNLMPFGESDGLQLISSLVIDKISVFDSTRLCIQNKPKALGYVQETPGRSQNICCVAAPLRSSDRRKLKQRIADTFGLSPEDAQLLVPEGLKSVKFENHQGKPGVAYLSHDGDPLWFTLGKGSDDLIPTGKSRAKDALYSLWKKYDLLPTLTTPQAVMPRIQDGADLMIPGVVSWPSPLSPNQLVSISKYVGDKGKRAPPFAVGRVEEGVDEKKLGEEGAKGKAVGVLHAWKDGLWSVGHGGEMPPDVEVVDGQGGEGGEKASEANPPPASATHSPESPTQATHDPTNTEPNPTEPACTLTPDEITQSLRTALLLSLTSPPPPGAFPMPASTFYTSHVLPYRPAHLASSPTPVDVKHSSLKSLSAFLKSCEKAGLVTLKNQKGDIVVTSVNSRHEEVLGVGKYKTVKDVEEWERKKREREAEAERGRAEKEVEVREYYKPFGQTLAWFAAAGQQPGTLFLLPDLRALLNAYIASHNLVNPHEQQFVNVSADPLLLAAVTGPLPGKPKGQAEVVEFLKREEIMKRLVERMQAWYEIRVDGREGEVKKGALPPITLTLKSRQNKRKTVTIVTGLEPFAAVVGSPEEVAEGVRRSGFGASVSAIPNKPNTYEILVQGKQQKVVMDLLLAKGVPKRWIEVVNLTK</sequence>
<dbReference type="InterPro" id="IPR039759">
    <property type="entry name" value="eIF2D_SUI1"/>
</dbReference>
<reference evidence="4 5" key="1">
    <citation type="journal article" date="2012" name="Science">
        <title>The Paleozoic origin of enzymatic lignin decomposition reconstructed from 31 fungal genomes.</title>
        <authorList>
            <person name="Floudas D."/>
            <person name="Binder M."/>
            <person name="Riley R."/>
            <person name="Barry K."/>
            <person name="Blanchette R.A."/>
            <person name="Henrissat B."/>
            <person name="Martinez A.T."/>
            <person name="Otillar R."/>
            <person name="Spatafora J.W."/>
            <person name="Yadav J.S."/>
            <person name="Aerts A."/>
            <person name="Benoit I."/>
            <person name="Boyd A."/>
            <person name="Carlson A."/>
            <person name="Copeland A."/>
            <person name="Coutinho P.M."/>
            <person name="de Vries R.P."/>
            <person name="Ferreira P."/>
            <person name="Findley K."/>
            <person name="Foster B."/>
            <person name="Gaskell J."/>
            <person name="Glotzer D."/>
            <person name="Gorecki P."/>
            <person name="Heitman J."/>
            <person name="Hesse C."/>
            <person name="Hori C."/>
            <person name="Igarashi K."/>
            <person name="Jurgens J.A."/>
            <person name="Kallen N."/>
            <person name="Kersten P."/>
            <person name="Kohler A."/>
            <person name="Kuees U."/>
            <person name="Kumar T.K.A."/>
            <person name="Kuo A."/>
            <person name="LaButti K."/>
            <person name="Larrondo L.F."/>
            <person name="Lindquist E."/>
            <person name="Ling A."/>
            <person name="Lombard V."/>
            <person name="Lucas S."/>
            <person name="Lundell T."/>
            <person name="Martin R."/>
            <person name="McLaughlin D.J."/>
            <person name="Morgenstern I."/>
            <person name="Morin E."/>
            <person name="Murat C."/>
            <person name="Nagy L.G."/>
            <person name="Nolan M."/>
            <person name="Ohm R.A."/>
            <person name="Patyshakuliyeva A."/>
            <person name="Rokas A."/>
            <person name="Ruiz-Duenas F.J."/>
            <person name="Sabat G."/>
            <person name="Salamov A."/>
            <person name="Samejima M."/>
            <person name="Schmutz J."/>
            <person name="Slot J.C."/>
            <person name="St John F."/>
            <person name="Stenlid J."/>
            <person name="Sun H."/>
            <person name="Sun S."/>
            <person name="Syed K."/>
            <person name="Tsang A."/>
            <person name="Wiebenga A."/>
            <person name="Young D."/>
            <person name="Pisabarro A."/>
            <person name="Eastwood D.C."/>
            <person name="Martin F."/>
            <person name="Cullen D."/>
            <person name="Grigoriev I.V."/>
            <person name="Hibbett D.S."/>
        </authorList>
    </citation>
    <scope>NUCLEOTIDE SEQUENCE [LARGE SCALE GENOMIC DNA]</scope>
    <source>
        <strain evidence="4 5">ATCC 11539</strain>
    </source>
</reference>
<dbReference type="eggNOG" id="KOG2522">
    <property type="taxonomic scope" value="Eukaryota"/>
</dbReference>
<dbReference type="Pfam" id="PF25304">
    <property type="entry name" value="WHD_eIF2D"/>
    <property type="match status" value="1"/>
</dbReference>
<dbReference type="PANTHER" id="PTHR12217">
    <property type="entry name" value="EUKARYOTIC TRANSLATION INITIATION FACTOR 2D"/>
    <property type="match status" value="1"/>
</dbReference>
<dbReference type="HOGENOM" id="CLU_012487_1_1_1"/>
<dbReference type="GO" id="GO:0003743">
    <property type="term" value="F:translation initiation factor activity"/>
    <property type="evidence" value="ECO:0007669"/>
    <property type="project" value="InterPro"/>
</dbReference>
<dbReference type="AlphaFoldDB" id="S7Q6J0"/>
<dbReference type="Pfam" id="PF01253">
    <property type="entry name" value="SUI1"/>
    <property type="match status" value="1"/>
</dbReference>
<feature type="compositionally biased region" description="Basic and acidic residues" evidence="2">
    <location>
        <begin position="9"/>
        <end position="21"/>
    </location>
</feature>
<dbReference type="Proteomes" id="UP000030669">
    <property type="component" value="Unassembled WGS sequence"/>
</dbReference>
<dbReference type="Gene3D" id="3.10.400.20">
    <property type="match status" value="1"/>
</dbReference>
<dbReference type="OrthoDB" id="199771at2759"/>
<name>S7Q6J0_GLOTA</name>
<dbReference type="Gene3D" id="3.30.780.10">
    <property type="entry name" value="SUI1-like domain"/>
    <property type="match status" value="1"/>
</dbReference>
<dbReference type="KEGG" id="gtr:GLOTRDRAFT_121181"/>
<dbReference type="Pfam" id="PF26292">
    <property type="entry name" value="PUA_elF2D"/>
    <property type="match status" value="1"/>
</dbReference>
<dbReference type="CDD" id="cd21156">
    <property type="entry name" value="PUA_eIF2d-like"/>
    <property type="match status" value="1"/>
</dbReference>
<feature type="compositionally biased region" description="Low complexity" evidence="2">
    <location>
        <begin position="325"/>
        <end position="335"/>
    </location>
</feature>
<evidence type="ECO:0000256" key="1">
    <source>
        <dbReference type="ARBA" id="ARBA00022490"/>
    </source>
</evidence>
<organism evidence="4 5">
    <name type="scientific">Gloeophyllum trabeum (strain ATCC 11539 / FP-39264 / Madison 617)</name>
    <name type="common">Brown rot fungus</name>
    <dbReference type="NCBI Taxonomy" id="670483"/>
    <lineage>
        <taxon>Eukaryota</taxon>
        <taxon>Fungi</taxon>
        <taxon>Dikarya</taxon>
        <taxon>Basidiomycota</taxon>
        <taxon>Agaricomycotina</taxon>
        <taxon>Agaricomycetes</taxon>
        <taxon>Gloeophyllales</taxon>
        <taxon>Gloeophyllaceae</taxon>
        <taxon>Gloeophyllum</taxon>
    </lineage>
</organism>
<feature type="compositionally biased region" description="Polar residues" evidence="2">
    <location>
        <begin position="24"/>
        <end position="38"/>
    </location>
</feature>
<accession>S7Q6J0</accession>
<dbReference type="PROSITE" id="PS50296">
    <property type="entry name" value="SUI1"/>
    <property type="match status" value="1"/>
</dbReference>
<evidence type="ECO:0000313" key="4">
    <source>
        <dbReference type="EMBL" id="EPQ55676.1"/>
    </source>
</evidence>
<dbReference type="GeneID" id="19300717"/>
<dbReference type="InterPro" id="IPR048248">
    <property type="entry name" value="PUA_eIF2d-like"/>
</dbReference>
<dbReference type="Pfam" id="PF17832">
    <property type="entry name" value="Pre-PUA"/>
    <property type="match status" value="1"/>
</dbReference>
<dbReference type="SUPFAM" id="SSF55159">
    <property type="entry name" value="eIF1-like"/>
    <property type="match status" value="1"/>
</dbReference>
<dbReference type="PROSITE" id="PS50890">
    <property type="entry name" value="PUA"/>
    <property type="match status" value="1"/>
</dbReference>
<dbReference type="CDD" id="cd11608">
    <property type="entry name" value="eIF2D_C"/>
    <property type="match status" value="1"/>
</dbReference>
<dbReference type="SUPFAM" id="SSF88697">
    <property type="entry name" value="PUA domain-like"/>
    <property type="match status" value="1"/>
</dbReference>
<feature type="region of interest" description="Disordered" evidence="2">
    <location>
        <begin position="1"/>
        <end position="38"/>
    </location>
</feature>
<dbReference type="EMBL" id="KB469301">
    <property type="protein sequence ID" value="EPQ55676.1"/>
    <property type="molecule type" value="Genomic_DNA"/>
</dbReference>
<evidence type="ECO:0000256" key="2">
    <source>
        <dbReference type="SAM" id="MobiDB-lite"/>
    </source>
</evidence>
<dbReference type="InterPro" id="IPR057429">
    <property type="entry name" value="WH_eIF2D"/>
</dbReference>
<dbReference type="PANTHER" id="PTHR12217:SF4">
    <property type="entry name" value="EUKARYOTIC TRANSLATION INITIATION FACTOR 2D"/>
    <property type="match status" value="1"/>
</dbReference>
<dbReference type="InterPro" id="IPR039757">
    <property type="entry name" value="EIF2D"/>
</dbReference>
<dbReference type="Pfam" id="PF26291">
    <property type="entry name" value="SWIB_eIF2D"/>
    <property type="match status" value="1"/>
</dbReference>
<dbReference type="CDD" id="cd11610">
    <property type="entry name" value="eIF2D_N"/>
    <property type="match status" value="1"/>
</dbReference>
<dbReference type="InterPro" id="IPR001950">
    <property type="entry name" value="SUI1"/>
</dbReference>
<dbReference type="GO" id="GO:0001731">
    <property type="term" value="P:formation of translation preinitiation complex"/>
    <property type="evidence" value="ECO:0007669"/>
    <property type="project" value="InterPro"/>
</dbReference>
<dbReference type="RefSeq" id="XP_007865729.1">
    <property type="nucleotide sequence ID" value="XM_007867538.1"/>
</dbReference>
<dbReference type="InterPro" id="IPR041366">
    <property type="entry name" value="Pre-PUA"/>
</dbReference>
<protein>
    <recommendedName>
        <fullName evidence="3">SUI1 domain-containing protein</fullName>
    </recommendedName>
</protein>
<gene>
    <name evidence="4" type="ORF">GLOTRDRAFT_121181</name>
</gene>
<dbReference type="InterPro" id="IPR048247">
    <property type="entry name" value="eIF2D_N"/>
</dbReference>
<dbReference type="InterPro" id="IPR058886">
    <property type="entry name" value="SWIB_eIF2D"/>
</dbReference>
<dbReference type="InterPro" id="IPR036877">
    <property type="entry name" value="SUI1_dom_sf"/>
</dbReference>
<dbReference type="InterPro" id="IPR015947">
    <property type="entry name" value="PUA-like_sf"/>
</dbReference>
<keyword evidence="1" id="KW-0963">Cytoplasm</keyword>
<feature type="compositionally biased region" description="Polar residues" evidence="2">
    <location>
        <begin position="311"/>
        <end position="324"/>
    </location>
</feature>
<feature type="domain" description="SUI1" evidence="3">
    <location>
        <begin position="592"/>
        <end position="667"/>
    </location>
</feature>
<dbReference type="STRING" id="670483.S7Q6J0"/>
<evidence type="ECO:0000259" key="3">
    <source>
        <dbReference type="PROSITE" id="PS50296"/>
    </source>
</evidence>
<evidence type="ECO:0000313" key="5">
    <source>
        <dbReference type="Proteomes" id="UP000030669"/>
    </source>
</evidence>
<dbReference type="OMA" id="MFLKPYR"/>